<evidence type="ECO:0000256" key="1">
    <source>
        <dbReference type="ARBA" id="ARBA00023015"/>
    </source>
</evidence>
<dbReference type="PANTHER" id="PTHR42756">
    <property type="entry name" value="TRANSCRIPTIONAL REGULATOR, MARR"/>
    <property type="match status" value="1"/>
</dbReference>
<dbReference type="InterPro" id="IPR036388">
    <property type="entry name" value="WH-like_DNA-bd_sf"/>
</dbReference>
<reference evidence="6 7" key="1">
    <citation type="submission" date="2020-03" db="EMBL/GenBank/DDBJ databases">
        <title>Soil Listeria distribution.</title>
        <authorList>
            <person name="Liao J."/>
            <person name="Wiedmann M."/>
        </authorList>
    </citation>
    <scope>NUCLEOTIDE SEQUENCE [LARGE SCALE GENOMIC DNA]</scope>
    <source>
        <strain evidence="6 7">FSL L7-1645</strain>
    </source>
</reference>
<dbReference type="SMART" id="SM00347">
    <property type="entry name" value="HTH_MARR"/>
    <property type="match status" value="1"/>
</dbReference>
<dbReference type="RefSeq" id="WP_007548090.1">
    <property type="nucleotide sequence ID" value="NZ_JAARPY010000009.1"/>
</dbReference>
<dbReference type="AlphaFoldDB" id="A0A841YFB5"/>
<dbReference type="Proteomes" id="UP000571128">
    <property type="component" value="Unassembled WGS sequence"/>
</dbReference>
<dbReference type="InterPro" id="IPR000835">
    <property type="entry name" value="HTH_MarR-typ"/>
</dbReference>
<evidence type="ECO:0000256" key="2">
    <source>
        <dbReference type="ARBA" id="ARBA00023125"/>
    </source>
</evidence>
<dbReference type="Gene3D" id="1.10.10.10">
    <property type="entry name" value="Winged helix-like DNA-binding domain superfamily/Winged helix DNA-binding domain"/>
    <property type="match status" value="1"/>
</dbReference>
<evidence type="ECO:0000313" key="7">
    <source>
        <dbReference type="Proteomes" id="UP000571128"/>
    </source>
</evidence>
<keyword evidence="1" id="KW-0805">Transcription regulation</keyword>
<dbReference type="Pfam" id="PF01047">
    <property type="entry name" value="MarR"/>
    <property type="match status" value="1"/>
</dbReference>
<feature type="domain" description="HTH marR-type" evidence="5">
    <location>
        <begin position="3"/>
        <end position="138"/>
    </location>
</feature>
<dbReference type="PANTHER" id="PTHR42756:SF1">
    <property type="entry name" value="TRANSCRIPTIONAL REPRESSOR OF EMRAB OPERON"/>
    <property type="match status" value="1"/>
</dbReference>
<dbReference type="PROSITE" id="PS50995">
    <property type="entry name" value="HTH_MARR_2"/>
    <property type="match status" value="1"/>
</dbReference>
<feature type="region of interest" description="Disordered" evidence="4">
    <location>
        <begin position="176"/>
        <end position="204"/>
    </location>
</feature>
<organism evidence="6 7">
    <name type="scientific">Listeria fleischmannii</name>
    <dbReference type="NCBI Taxonomy" id="1069827"/>
    <lineage>
        <taxon>Bacteria</taxon>
        <taxon>Bacillati</taxon>
        <taxon>Bacillota</taxon>
        <taxon>Bacilli</taxon>
        <taxon>Bacillales</taxon>
        <taxon>Listeriaceae</taxon>
        <taxon>Listeria</taxon>
    </lineage>
</organism>
<keyword evidence="2" id="KW-0238">DNA-binding</keyword>
<dbReference type="GO" id="GO:0003677">
    <property type="term" value="F:DNA binding"/>
    <property type="evidence" value="ECO:0007669"/>
    <property type="project" value="UniProtKB-KW"/>
</dbReference>
<dbReference type="PROSITE" id="PS01117">
    <property type="entry name" value="HTH_MARR_1"/>
    <property type="match status" value="1"/>
</dbReference>
<dbReference type="GO" id="GO:0003700">
    <property type="term" value="F:DNA-binding transcription factor activity"/>
    <property type="evidence" value="ECO:0007669"/>
    <property type="project" value="InterPro"/>
</dbReference>
<dbReference type="InterPro" id="IPR036390">
    <property type="entry name" value="WH_DNA-bd_sf"/>
</dbReference>
<evidence type="ECO:0000256" key="3">
    <source>
        <dbReference type="ARBA" id="ARBA00023163"/>
    </source>
</evidence>
<evidence type="ECO:0000313" key="6">
    <source>
        <dbReference type="EMBL" id="MBC1399122.1"/>
    </source>
</evidence>
<keyword evidence="3" id="KW-0804">Transcription</keyword>
<name>A0A841YFB5_9LIST</name>
<accession>A0A841YFB5</accession>
<dbReference type="PRINTS" id="PR00598">
    <property type="entry name" value="HTHMARR"/>
</dbReference>
<comment type="caution">
    <text evidence="6">The sequence shown here is derived from an EMBL/GenBank/DDBJ whole genome shotgun (WGS) entry which is preliminary data.</text>
</comment>
<evidence type="ECO:0000256" key="4">
    <source>
        <dbReference type="SAM" id="MobiDB-lite"/>
    </source>
</evidence>
<proteinExistence type="predicted"/>
<sequence>MEEQNLMKQFLTLDRLLWRYQGMKMQRFGPFGNPYRGQGRVLAILKMQPEITQKKLAYLLDMRNQSLGELLSKLEKSGYITREPSQDDRRVMNVTLTDLGKEKAEEMSHPSVESGHVFDCLSDEEQETLSELLERLTVHVEGLQADMAKEEGMPEFNPEQMRGGFGPGHGFHPGFRGDGPRRGDFPHGMNPDMMRGGRDPHFEE</sequence>
<dbReference type="InterPro" id="IPR023187">
    <property type="entry name" value="Tscrpt_reg_MarR-type_CS"/>
</dbReference>
<feature type="compositionally biased region" description="Basic and acidic residues" evidence="4">
    <location>
        <begin position="195"/>
        <end position="204"/>
    </location>
</feature>
<protein>
    <submittedName>
        <fullName evidence="6">MarR family transcriptional regulator</fullName>
    </submittedName>
</protein>
<dbReference type="SUPFAM" id="SSF46785">
    <property type="entry name" value="Winged helix' DNA-binding domain"/>
    <property type="match status" value="1"/>
</dbReference>
<evidence type="ECO:0000259" key="5">
    <source>
        <dbReference type="PROSITE" id="PS50995"/>
    </source>
</evidence>
<gene>
    <name evidence="6" type="ORF">HB844_09600</name>
</gene>
<dbReference type="EMBL" id="JAARPY010000009">
    <property type="protein sequence ID" value="MBC1399122.1"/>
    <property type="molecule type" value="Genomic_DNA"/>
</dbReference>